<protein>
    <submittedName>
        <fullName evidence="2">Uncharacterized protein</fullName>
    </submittedName>
</protein>
<accession>A0ABD3GMH0</accession>
<reference evidence="2 3" key="1">
    <citation type="submission" date="2024-09" db="EMBL/GenBank/DDBJ databases">
        <title>Chromosome-scale assembly of Riccia sorocarpa.</title>
        <authorList>
            <person name="Paukszto L."/>
        </authorList>
    </citation>
    <scope>NUCLEOTIDE SEQUENCE [LARGE SCALE GENOMIC DNA]</scope>
    <source>
        <strain evidence="2">LP-2024</strain>
        <tissue evidence="2">Aerial parts of the thallus</tissue>
    </source>
</reference>
<evidence type="ECO:0000313" key="3">
    <source>
        <dbReference type="Proteomes" id="UP001633002"/>
    </source>
</evidence>
<organism evidence="2 3">
    <name type="scientific">Riccia sorocarpa</name>
    <dbReference type="NCBI Taxonomy" id="122646"/>
    <lineage>
        <taxon>Eukaryota</taxon>
        <taxon>Viridiplantae</taxon>
        <taxon>Streptophyta</taxon>
        <taxon>Embryophyta</taxon>
        <taxon>Marchantiophyta</taxon>
        <taxon>Marchantiopsida</taxon>
        <taxon>Marchantiidae</taxon>
        <taxon>Marchantiales</taxon>
        <taxon>Ricciaceae</taxon>
        <taxon>Riccia</taxon>
    </lineage>
</organism>
<dbReference type="Proteomes" id="UP001633002">
    <property type="component" value="Unassembled WGS sequence"/>
</dbReference>
<dbReference type="EMBL" id="JBJQOH010000007">
    <property type="protein sequence ID" value="KAL3679786.1"/>
    <property type="molecule type" value="Genomic_DNA"/>
</dbReference>
<evidence type="ECO:0000313" key="2">
    <source>
        <dbReference type="EMBL" id="KAL3679786.1"/>
    </source>
</evidence>
<comment type="caution">
    <text evidence="2">The sequence shown here is derived from an EMBL/GenBank/DDBJ whole genome shotgun (WGS) entry which is preliminary data.</text>
</comment>
<proteinExistence type="predicted"/>
<evidence type="ECO:0000256" key="1">
    <source>
        <dbReference type="SAM" id="MobiDB-lite"/>
    </source>
</evidence>
<dbReference type="AlphaFoldDB" id="A0ABD3GMH0"/>
<sequence>MEQTGGTVEDMSMLVDSQDVVDGAVDLLNSSSMLRQPPSSSSGPSELSTPFQTFTTSLPFNVGNVGPEMFGYNYPPGMVANGGANFQFPMFPGPSVPVQPSNVSTPANGPSVLHLGRKEKRRARMDRYVRIVFGAEARAATSKCCGQQLIAFSKLLLSTNLMHLNLQRFPCSTPVLFISETEGDDIPGLSTVEVGEIWSPLGVSVSDICTEAGGSSSTAGIRGGTIIPGRMLPVFRFDYSTSSLLGFKFCAETSMFPALLRLTQSRGLLHLLVVDVAFCYEKFSHVGYVLSVDNHAPDGAVYGSI</sequence>
<name>A0ABD3GMH0_9MARC</name>
<gene>
    <name evidence="2" type="ORF">R1sor_022742</name>
</gene>
<feature type="region of interest" description="Disordered" evidence="1">
    <location>
        <begin position="31"/>
        <end position="50"/>
    </location>
</feature>
<keyword evidence="3" id="KW-1185">Reference proteome</keyword>